<dbReference type="GeneID" id="36579604"/>
<sequence>MSSSWNHTASGERKAVQQIQSVFKSHNIQLCGFPHLLCEFVVSRQRVCGRVITIYKSITLDWEPEALCSTTLEGASWGQRLSLPLLLCNLPDEERRSLEVCESLPIESSWSHICTFINCDMEDHQFEGHNDWYEHELQNHRIEWCCHLDGHSPCTSPSEFLLHLQEHHPDLQSSSLSQDIIRQFQRPAQKDLKNCPLCSKPSEKLKSHLSRHIEQMAFIVCLGRK</sequence>
<dbReference type="AlphaFoldDB" id="A0A2J6SJ56"/>
<gene>
    <name evidence="1" type="ORF">K444DRAFT_276895</name>
</gene>
<dbReference type="EMBL" id="KZ613913">
    <property type="protein sequence ID" value="PMD50803.1"/>
    <property type="molecule type" value="Genomic_DNA"/>
</dbReference>
<evidence type="ECO:0000313" key="1">
    <source>
        <dbReference type="EMBL" id="PMD50803.1"/>
    </source>
</evidence>
<name>A0A2J6SJ56_9HELO</name>
<organism evidence="1 2">
    <name type="scientific">Hyaloscypha bicolor E</name>
    <dbReference type="NCBI Taxonomy" id="1095630"/>
    <lineage>
        <taxon>Eukaryota</taxon>
        <taxon>Fungi</taxon>
        <taxon>Dikarya</taxon>
        <taxon>Ascomycota</taxon>
        <taxon>Pezizomycotina</taxon>
        <taxon>Leotiomycetes</taxon>
        <taxon>Helotiales</taxon>
        <taxon>Hyaloscyphaceae</taxon>
        <taxon>Hyaloscypha</taxon>
        <taxon>Hyaloscypha bicolor</taxon>
    </lineage>
</organism>
<accession>A0A2J6SJ56</accession>
<proteinExistence type="predicted"/>
<protein>
    <recommendedName>
        <fullName evidence="3">C2H2-type domain-containing protein</fullName>
    </recommendedName>
</protein>
<keyword evidence="2" id="KW-1185">Reference proteome</keyword>
<dbReference type="OrthoDB" id="20872at2759"/>
<dbReference type="PANTHER" id="PTHR35391">
    <property type="entry name" value="C2H2-TYPE DOMAIN-CONTAINING PROTEIN-RELATED"/>
    <property type="match status" value="1"/>
</dbReference>
<dbReference type="PANTHER" id="PTHR35391:SF7">
    <property type="entry name" value="C2H2-TYPE DOMAIN-CONTAINING PROTEIN"/>
    <property type="match status" value="1"/>
</dbReference>
<dbReference type="InParanoid" id="A0A2J6SJ56"/>
<dbReference type="Proteomes" id="UP000235371">
    <property type="component" value="Unassembled WGS sequence"/>
</dbReference>
<reference evidence="1 2" key="1">
    <citation type="submission" date="2016-04" db="EMBL/GenBank/DDBJ databases">
        <title>A degradative enzymes factory behind the ericoid mycorrhizal symbiosis.</title>
        <authorList>
            <consortium name="DOE Joint Genome Institute"/>
            <person name="Martino E."/>
            <person name="Morin E."/>
            <person name="Grelet G."/>
            <person name="Kuo A."/>
            <person name="Kohler A."/>
            <person name="Daghino S."/>
            <person name="Barry K."/>
            <person name="Choi C."/>
            <person name="Cichocki N."/>
            <person name="Clum A."/>
            <person name="Copeland A."/>
            <person name="Hainaut M."/>
            <person name="Haridas S."/>
            <person name="Labutti K."/>
            <person name="Lindquist E."/>
            <person name="Lipzen A."/>
            <person name="Khouja H.-R."/>
            <person name="Murat C."/>
            <person name="Ohm R."/>
            <person name="Olson A."/>
            <person name="Spatafora J."/>
            <person name="Veneault-Fourrey C."/>
            <person name="Henrissat B."/>
            <person name="Grigoriev I."/>
            <person name="Martin F."/>
            <person name="Perotto S."/>
        </authorList>
    </citation>
    <scope>NUCLEOTIDE SEQUENCE [LARGE SCALE GENOMIC DNA]</scope>
    <source>
        <strain evidence="1 2">E</strain>
    </source>
</reference>
<evidence type="ECO:0008006" key="3">
    <source>
        <dbReference type="Google" id="ProtNLM"/>
    </source>
</evidence>
<dbReference type="RefSeq" id="XP_024727707.1">
    <property type="nucleotide sequence ID" value="XM_024871522.1"/>
</dbReference>
<evidence type="ECO:0000313" key="2">
    <source>
        <dbReference type="Proteomes" id="UP000235371"/>
    </source>
</evidence>